<feature type="region of interest" description="Disordered" evidence="1">
    <location>
        <begin position="180"/>
        <end position="214"/>
    </location>
</feature>
<dbReference type="PANTHER" id="PTHR33349:SF41">
    <property type="entry name" value="EMB|CAB62594.1"/>
    <property type="match status" value="1"/>
</dbReference>
<feature type="compositionally biased region" description="Polar residues" evidence="1">
    <location>
        <begin position="41"/>
        <end position="52"/>
    </location>
</feature>
<organism evidence="3 4">
    <name type="scientific">Musa troglodytarum</name>
    <name type="common">fe'i banana</name>
    <dbReference type="NCBI Taxonomy" id="320322"/>
    <lineage>
        <taxon>Eukaryota</taxon>
        <taxon>Viridiplantae</taxon>
        <taxon>Streptophyta</taxon>
        <taxon>Embryophyta</taxon>
        <taxon>Tracheophyta</taxon>
        <taxon>Spermatophyta</taxon>
        <taxon>Magnoliopsida</taxon>
        <taxon>Liliopsida</taxon>
        <taxon>Zingiberales</taxon>
        <taxon>Musaceae</taxon>
        <taxon>Musa</taxon>
    </lineage>
</organism>
<accession>A0A9E7K503</accession>
<keyword evidence="4" id="KW-1185">Reference proteome</keyword>
<name>A0A9E7K503_9LILI</name>
<proteinExistence type="predicted"/>
<dbReference type="InterPro" id="IPR012417">
    <property type="entry name" value="CaM-bd_dom_pln"/>
</dbReference>
<dbReference type="AlphaFoldDB" id="A0A9E7K503"/>
<feature type="domain" description="Calmodulin-binding" evidence="2">
    <location>
        <begin position="192"/>
        <end position="305"/>
    </location>
</feature>
<gene>
    <name evidence="3" type="ORF">MUK42_28114</name>
</gene>
<reference evidence="3" key="1">
    <citation type="submission" date="2022-05" db="EMBL/GenBank/DDBJ databases">
        <title>The Musa troglodytarum L. genome provides insights into the mechanism of non-climacteric behaviour and enrichment of carotenoids.</title>
        <authorList>
            <person name="Wang J."/>
        </authorList>
    </citation>
    <scope>NUCLEOTIDE SEQUENCE</scope>
    <source>
        <tissue evidence="3">Leaf</tissue>
    </source>
</reference>
<dbReference type="SMART" id="SM01054">
    <property type="entry name" value="CaM_binding"/>
    <property type="match status" value="1"/>
</dbReference>
<feature type="region of interest" description="Disordered" evidence="1">
    <location>
        <begin position="33"/>
        <end position="57"/>
    </location>
</feature>
<dbReference type="OrthoDB" id="766386at2759"/>
<feature type="compositionally biased region" description="Basic and acidic residues" evidence="1">
    <location>
        <begin position="183"/>
        <end position="195"/>
    </location>
</feature>
<dbReference type="GO" id="GO:0005516">
    <property type="term" value="F:calmodulin binding"/>
    <property type="evidence" value="ECO:0007669"/>
    <property type="project" value="InterPro"/>
</dbReference>
<evidence type="ECO:0000259" key="2">
    <source>
        <dbReference type="SMART" id="SM01054"/>
    </source>
</evidence>
<dbReference type="EMBL" id="CP097507">
    <property type="protein sequence ID" value="URE03485.1"/>
    <property type="molecule type" value="Genomic_DNA"/>
</dbReference>
<dbReference type="Proteomes" id="UP001055439">
    <property type="component" value="Chromosome 5"/>
</dbReference>
<evidence type="ECO:0000313" key="4">
    <source>
        <dbReference type="Proteomes" id="UP001055439"/>
    </source>
</evidence>
<evidence type="ECO:0000313" key="3">
    <source>
        <dbReference type="EMBL" id="URE03485.1"/>
    </source>
</evidence>
<dbReference type="Pfam" id="PF07839">
    <property type="entry name" value="CaM_binding"/>
    <property type="match status" value="1"/>
</dbReference>
<sequence>MAIGEDFLTIGGAMTEKAMDMDAVSVNFDTNGGMKKHSTRGKVTTGSSLASTSKEKPLPHYLRASTNSCHDFCKYGRKHASEAETKPPSFLPNLNKLKKHSLLPSTSKEKPLPHYIRSSDTNSCHDFCKYGRKHAAEAETKPSFHPRLNKILTLREKPYQVNNLVVEEIGNRPAVKIKLSSHTKAEFSDKPDGSKQKATSTKIEHQQPESSGPRRLQFRRGRIVGGSINGGDLERKKFQRIQMGEAIADSSPEAQTVVLKHQETQEKKNAQYLCNNMIKETMSKMLKTGKSKVKALIDTYETMIAISLRDNKAESTA</sequence>
<dbReference type="PANTHER" id="PTHR33349">
    <property type="entry name" value="EMB|CAB62594.1"/>
    <property type="match status" value="1"/>
</dbReference>
<evidence type="ECO:0000256" key="1">
    <source>
        <dbReference type="SAM" id="MobiDB-lite"/>
    </source>
</evidence>
<protein>
    <submittedName>
        <fullName evidence="3">Plant calmodulin-binding domain</fullName>
    </submittedName>
</protein>